<protein>
    <recommendedName>
        <fullName evidence="5">Secreted protein</fullName>
    </recommendedName>
</protein>
<evidence type="ECO:0000256" key="1">
    <source>
        <dbReference type="SAM" id="MobiDB-lite"/>
    </source>
</evidence>
<dbReference type="EnsemblPlants" id="HORVU.MOREX.r3.6HG0632810.1">
    <property type="protein sequence ID" value="HORVU.MOREX.r3.6HG0632810.1.CDS1"/>
    <property type="gene ID" value="HORVU.MOREX.r3.6HG0632810"/>
</dbReference>
<keyword evidence="2" id="KW-0732">Signal</keyword>
<evidence type="ECO:0000313" key="4">
    <source>
        <dbReference type="Proteomes" id="UP000011116"/>
    </source>
</evidence>
<evidence type="ECO:0000313" key="3">
    <source>
        <dbReference type="EnsemblPlants" id="HORVU.MOREX.r3.6HG0632810.1.CDS1"/>
    </source>
</evidence>
<reference evidence="3" key="3">
    <citation type="submission" date="2022-01" db="UniProtKB">
        <authorList>
            <consortium name="EnsemblPlants"/>
        </authorList>
    </citation>
    <scope>IDENTIFICATION</scope>
    <source>
        <strain evidence="3">subsp. vulgare</strain>
    </source>
</reference>
<sequence length="151" mass="16692">MPQTPTFFALVLAVIMLCSTTDLLLPCQTTEFIGSLYGSAAHRSCQPNSVFSCYYLHNAPSLIGLPLCHKKTPELRYQYCNRLVASTHSSRNKQGETFNDGEHLGDVHIVGQHARHPIEHDSGRGFARRGFPGEPGQPHRRHQHGGISSST</sequence>
<accession>A0A8I6Y6Q8</accession>
<dbReference type="Proteomes" id="UP000011116">
    <property type="component" value="Chromosome 6H"/>
</dbReference>
<feature type="region of interest" description="Disordered" evidence="1">
    <location>
        <begin position="118"/>
        <end position="151"/>
    </location>
</feature>
<reference evidence="4" key="1">
    <citation type="journal article" date="2012" name="Nature">
        <title>A physical, genetic and functional sequence assembly of the barley genome.</title>
        <authorList>
            <consortium name="The International Barley Genome Sequencing Consortium"/>
            <person name="Mayer K.F."/>
            <person name="Waugh R."/>
            <person name="Brown J.W."/>
            <person name="Schulman A."/>
            <person name="Langridge P."/>
            <person name="Platzer M."/>
            <person name="Fincher G.B."/>
            <person name="Muehlbauer G.J."/>
            <person name="Sato K."/>
            <person name="Close T.J."/>
            <person name="Wise R.P."/>
            <person name="Stein N."/>
        </authorList>
    </citation>
    <scope>NUCLEOTIDE SEQUENCE [LARGE SCALE GENOMIC DNA]</scope>
    <source>
        <strain evidence="4">cv. Morex</strain>
    </source>
</reference>
<dbReference type="AlphaFoldDB" id="A0A8I6Y6Q8"/>
<name>A0A8I6Y6Q8_HORVV</name>
<proteinExistence type="predicted"/>
<evidence type="ECO:0000256" key="2">
    <source>
        <dbReference type="SAM" id="SignalP"/>
    </source>
</evidence>
<dbReference type="Gramene" id="HORVU.MOREX.r2.6HG0525520.1">
    <property type="protein sequence ID" value="HORVU.MOREX.r2.6HG0525520.1.CDS.1"/>
    <property type="gene ID" value="HORVU.MOREX.r2.6HG0525520"/>
</dbReference>
<reference evidence="3" key="2">
    <citation type="submission" date="2020-10" db="EMBL/GenBank/DDBJ databases">
        <authorList>
            <person name="Scholz U."/>
            <person name="Mascher M."/>
            <person name="Fiebig A."/>
        </authorList>
    </citation>
    <scope>NUCLEOTIDE SEQUENCE [LARGE SCALE GENOMIC DNA]</scope>
    <source>
        <strain evidence="3">cv. Morex</strain>
    </source>
</reference>
<organism evidence="3 4">
    <name type="scientific">Hordeum vulgare subsp. vulgare</name>
    <name type="common">Domesticated barley</name>
    <dbReference type="NCBI Taxonomy" id="112509"/>
    <lineage>
        <taxon>Eukaryota</taxon>
        <taxon>Viridiplantae</taxon>
        <taxon>Streptophyta</taxon>
        <taxon>Embryophyta</taxon>
        <taxon>Tracheophyta</taxon>
        <taxon>Spermatophyta</taxon>
        <taxon>Magnoliopsida</taxon>
        <taxon>Liliopsida</taxon>
        <taxon>Poales</taxon>
        <taxon>Poaceae</taxon>
        <taxon>BOP clade</taxon>
        <taxon>Pooideae</taxon>
        <taxon>Triticodae</taxon>
        <taxon>Triticeae</taxon>
        <taxon>Hordeinae</taxon>
        <taxon>Hordeum</taxon>
    </lineage>
</organism>
<feature type="chain" id="PRO_5035309759" description="Secreted protein" evidence="2">
    <location>
        <begin position="21"/>
        <end position="151"/>
    </location>
</feature>
<feature type="signal peptide" evidence="2">
    <location>
        <begin position="1"/>
        <end position="20"/>
    </location>
</feature>
<dbReference type="Gramene" id="HORVU.MOREX.r3.6HG0632810.1">
    <property type="protein sequence ID" value="HORVU.MOREX.r3.6HG0632810.1.CDS1"/>
    <property type="gene ID" value="HORVU.MOREX.r3.6HG0632810"/>
</dbReference>
<evidence type="ECO:0008006" key="5">
    <source>
        <dbReference type="Google" id="ProtNLM"/>
    </source>
</evidence>
<keyword evidence="4" id="KW-1185">Reference proteome</keyword>